<feature type="compositionally biased region" description="Basic and acidic residues" evidence="1">
    <location>
        <begin position="300"/>
        <end position="316"/>
    </location>
</feature>
<evidence type="ECO:0000313" key="2">
    <source>
        <dbReference type="EMBL" id="WVN90443.1"/>
    </source>
</evidence>
<feature type="compositionally biased region" description="Acidic residues" evidence="1">
    <location>
        <begin position="387"/>
        <end position="397"/>
    </location>
</feature>
<dbReference type="OrthoDB" id="3364872at2759"/>
<keyword evidence="3" id="KW-1185">Reference proteome</keyword>
<feature type="compositionally biased region" description="Polar residues" evidence="1">
    <location>
        <begin position="1"/>
        <end position="12"/>
    </location>
</feature>
<dbReference type="RefSeq" id="XP_066071143.1">
    <property type="nucleotide sequence ID" value="XM_066215046.1"/>
</dbReference>
<evidence type="ECO:0000256" key="1">
    <source>
        <dbReference type="SAM" id="MobiDB-lite"/>
    </source>
</evidence>
<feature type="region of interest" description="Disordered" evidence="1">
    <location>
        <begin position="377"/>
        <end position="527"/>
    </location>
</feature>
<gene>
    <name evidence="2" type="ORF">L203_105679</name>
</gene>
<proteinExistence type="predicted"/>
<protein>
    <submittedName>
        <fullName evidence="2">Uncharacterized protein</fullName>
    </submittedName>
</protein>
<evidence type="ECO:0000313" key="3">
    <source>
        <dbReference type="Proteomes" id="UP000094043"/>
    </source>
</evidence>
<organism evidence="2 3">
    <name type="scientific">Cryptococcus depauperatus CBS 7841</name>
    <dbReference type="NCBI Taxonomy" id="1295531"/>
    <lineage>
        <taxon>Eukaryota</taxon>
        <taxon>Fungi</taxon>
        <taxon>Dikarya</taxon>
        <taxon>Basidiomycota</taxon>
        <taxon>Agaricomycotina</taxon>
        <taxon>Tremellomycetes</taxon>
        <taxon>Tremellales</taxon>
        <taxon>Cryptococcaceae</taxon>
        <taxon>Cryptococcus</taxon>
    </lineage>
</organism>
<feature type="region of interest" description="Disordered" evidence="1">
    <location>
        <begin position="1"/>
        <end position="45"/>
    </location>
</feature>
<accession>A0A1E3IF83</accession>
<dbReference type="PANTHER" id="PTHR23325">
    <property type="entry name" value="SERUM RESPONSE FACTOR-BINDING"/>
    <property type="match status" value="1"/>
</dbReference>
<dbReference type="AlphaFoldDB" id="A0A1E3IF83"/>
<reference evidence="2" key="1">
    <citation type="submission" date="2016-06" db="EMBL/GenBank/DDBJ databases">
        <authorList>
            <person name="Cuomo C."/>
            <person name="Litvintseva A."/>
            <person name="Heitman J."/>
            <person name="Chen Y."/>
            <person name="Sun S."/>
            <person name="Springer D."/>
            <person name="Dromer F."/>
            <person name="Young S."/>
            <person name="Zeng Q."/>
            <person name="Chapman S."/>
            <person name="Gujja S."/>
            <person name="Saif S."/>
            <person name="Birren B."/>
        </authorList>
    </citation>
    <scope>NUCLEOTIDE SEQUENCE</scope>
    <source>
        <strain evidence="2">CBS 7841</strain>
    </source>
</reference>
<feature type="compositionally biased region" description="Acidic residues" evidence="1">
    <location>
        <begin position="248"/>
        <end position="258"/>
    </location>
</feature>
<dbReference type="InterPro" id="IPR015158">
    <property type="entry name" value="Bud22_dom"/>
</dbReference>
<dbReference type="GO" id="GO:0030686">
    <property type="term" value="C:90S preribosome"/>
    <property type="evidence" value="ECO:0007669"/>
    <property type="project" value="TreeGrafter"/>
</dbReference>
<dbReference type="InterPro" id="IPR037393">
    <property type="entry name" value="Bud22/SRFB1"/>
</dbReference>
<dbReference type="KEGG" id="cdep:91089888"/>
<sequence>MAPETNQATQPQNKKRKRTGKEREERKRAAIQAQQAAEVSAQVGKEEAALDIQAPAAVQNGEDSSETTLVALNPERQQQPIDLEKAAQRIPQALKHLHPVFKQAKTFETRRLIKKLKFIRSKGKDEAELTDLESQLKALHDIRLYNLGQSHLLIKLRKHPLLKQHTLPVSIYSLLKPSIDTDCHENKPSIVMMKAENRLCSAKFVAEKVKHVVSWILGEEGSKLVVEKKASISNSGSKSKTKGSNEESQSEEQEDDDGGFSRSIIDNSDGDKSSDDEQYQQTHAAEAAGWESGSVSESDPPDKDELQTDSDSHFESNDSNAADILQPKRSKISEPSSKSIIETRAKAPKNEKNPKLKQELVSENSKNFASSIFLPSLSAGFTRGDDGDSDPDLDEDPNGIAGKDKGVRKNRRGQRARQAIWEKKYGKSAKHVVKAREGEKEKERIAQEKDEAKARSRDSGWGQRGKPSHVGVSNHASSAWKPKPEPEQNASQESKKTLHPSWEAARLRKQKMGAIPTNVKAQKVIFD</sequence>
<dbReference type="PANTHER" id="PTHR23325:SF1">
    <property type="entry name" value="SERUM RESPONSE FACTOR-BINDING PROTEIN 1"/>
    <property type="match status" value="1"/>
</dbReference>
<feature type="compositionally biased region" description="Basic and acidic residues" evidence="1">
    <location>
        <begin position="434"/>
        <end position="458"/>
    </location>
</feature>
<dbReference type="GeneID" id="91089888"/>
<dbReference type="EMBL" id="CP143790">
    <property type="protein sequence ID" value="WVN90443.1"/>
    <property type="molecule type" value="Genomic_DNA"/>
</dbReference>
<reference evidence="2" key="2">
    <citation type="journal article" date="2022" name="Elife">
        <title>Obligate sexual reproduction of a homothallic fungus closely related to the Cryptococcus pathogenic species complex.</title>
        <authorList>
            <person name="Passer A.R."/>
            <person name="Clancey S.A."/>
            <person name="Shea T."/>
            <person name="David-Palma M."/>
            <person name="Averette A.F."/>
            <person name="Boekhout T."/>
            <person name="Porcel B.M."/>
            <person name="Nowrousian M."/>
            <person name="Cuomo C.A."/>
            <person name="Sun S."/>
            <person name="Heitman J."/>
            <person name="Coelho M.A."/>
        </authorList>
    </citation>
    <scope>NUCLEOTIDE SEQUENCE</scope>
    <source>
        <strain evidence="2">CBS 7841</strain>
    </source>
</reference>
<feature type="region of interest" description="Disordered" evidence="1">
    <location>
        <begin position="230"/>
        <end position="362"/>
    </location>
</feature>
<feature type="compositionally biased region" description="Basic and acidic residues" evidence="1">
    <location>
        <begin position="341"/>
        <end position="360"/>
    </location>
</feature>
<dbReference type="GO" id="GO:0005634">
    <property type="term" value="C:nucleus"/>
    <property type="evidence" value="ECO:0007669"/>
    <property type="project" value="TreeGrafter"/>
</dbReference>
<name>A0A1E3IF83_9TREE</name>
<reference evidence="2" key="3">
    <citation type="submission" date="2024-01" db="EMBL/GenBank/DDBJ databases">
        <authorList>
            <person name="Coelho M.A."/>
            <person name="David-Palma M."/>
            <person name="Shea T."/>
            <person name="Sun S."/>
            <person name="Cuomo C.A."/>
            <person name="Heitman J."/>
        </authorList>
    </citation>
    <scope>NUCLEOTIDE SEQUENCE</scope>
    <source>
        <strain evidence="2">CBS 7841</strain>
    </source>
</reference>
<dbReference type="Proteomes" id="UP000094043">
    <property type="component" value="Chromosome 7"/>
</dbReference>
<dbReference type="Pfam" id="PF09073">
    <property type="entry name" value="BUD22"/>
    <property type="match status" value="1"/>
</dbReference>
<dbReference type="GO" id="GO:0030490">
    <property type="term" value="P:maturation of SSU-rRNA"/>
    <property type="evidence" value="ECO:0007669"/>
    <property type="project" value="TreeGrafter"/>
</dbReference>
<dbReference type="VEuPathDB" id="FungiDB:L203_03554"/>